<dbReference type="KEGG" id="nag:AArcMg_0533"/>
<accession>A0A346PM11</accession>
<dbReference type="Proteomes" id="UP000258613">
    <property type="component" value="Chromosome"/>
</dbReference>
<dbReference type="OrthoDB" id="193751at2157"/>
<feature type="region of interest" description="Disordered" evidence="1">
    <location>
        <begin position="267"/>
        <end position="287"/>
    </location>
</feature>
<protein>
    <submittedName>
        <fullName evidence="3">Uncharacterized protein</fullName>
    </submittedName>
</protein>
<gene>
    <name evidence="2" type="ORF">AArc1_0546</name>
    <name evidence="3" type="ORF">AArcMg_0533</name>
</gene>
<accession>A0A346PBJ5</accession>
<evidence type="ECO:0000313" key="3">
    <source>
        <dbReference type="EMBL" id="AXR80556.1"/>
    </source>
</evidence>
<dbReference type="Proteomes" id="UP000258707">
    <property type="component" value="Chromosome"/>
</dbReference>
<dbReference type="RefSeq" id="WP_117363055.1">
    <property type="nucleotide sequence ID" value="NZ_CP024047.1"/>
</dbReference>
<reference evidence="5" key="1">
    <citation type="submission" date="2017-10" db="EMBL/GenBank/DDBJ databases">
        <title>Phenotypic and genomic properties of facultatively anaerobic sulfur-reducing natronoarchaea from hypersaline soda lakes.</title>
        <authorList>
            <person name="Sorokin D.Y."/>
            <person name="Kublanov I.V."/>
            <person name="Roman P."/>
            <person name="Sinninghe Damste J.S."/>
            <person name="Golyshin P.N."/>
            <person name="Rojo D."/>
            <person name="Ciordia S."/>
            <person name="Mena Md.C."/>
            <person name="Ferrer M."/>
            <person name="Messina E."/>
            <person name="Smedile F."/>
            <person name="La Spada G."/>
            <person name="La Cono V."/>
            <person name="Yakimov M.M."/>
        </authorList>
    </citation>
    <scope>NUCLEOTIDE SEQUENCE [LARGE SCALE GENOMIC DNA]</scope>
    <source>
        <strain evidence="5">AArc1</strain>
    </source>
</reference>
<dbReference type="PROSITE" id="PS51257">
    <property type="entry name" value="PROKAR_LIPOPROTEIN"/>
    <property type="match status" value="1"/>
</dbReference>
<dbReference type="GeneID" id="37641014"/>
<evidence type="ECO:0000313" key="2">
    <source>
        <dbReference type="EMBL" id="AXR76890.1"/>
    </source>
</evidence>
<feature type="compositionally biased region" description="Basic and acidic residues" evidence="1">
    <location>
        <begin position="267"/>
        <end position="278"/>
    </location>
</feature>
<evidence type="ECO:0000313" key="5">
    <source>
        <dbReference type="Proteomes" id="UP000258707"/>
    </source>
</evidence>
<name>A0A346PM11_9EURY</name>
<reference evidence="4" key="2">
    <citation type="submission" date="2018-02" db="EMBL/GenBank/DDBJ databases">
        <title>Phenotypic and genomic properties of facultatively anaerobic sulfur-reducing natronoarchaea from hypersaline soda lakes.</title>
        <authorList>
            <person name="Sorokin D.Y."/>
            <person name="Kublanov I.V."/>
            <person name="Roman P."/>
            <person name="Sinninghe Damste J.S."/>
            <person name="Golyshin P.N."/>
            <person name="Rojo D."/>
            <person name="Ciordia S."/>
            <person name="Mena M.D.C."/>
            <person name="Ferrer M."/>
            <person name="Messina E."/>
            <person name="Smedile F."/>
            <person name="La Spada G."/>
            <person name="La Cono V."/>
            <person name="Yakimov M.M."/>
        </authorList>
    </citation>
    <scope>NUCLEOTIDE SEQUENCE [LARGE SCALE GENOMIC DNA]</scope>
    <source>
        <strain evidence="4">AArc-Mg</strain>
    </source>
</reference>
<reference evidence="3" key="3">
    <citation type="journal article" date="2019" name="Int. J. Syst. Evol. Microbiol.">
        <title>Natronolimnobius sulfurireducens sp. nov. and Halalkaliarchaeum desulfuricum gen. nov., sp. nov., the first sulfur-respiring alkaliphilic haloarchaea from hypersaline alkaline lakes.</title>
        <authorList>
            <person name="Sorokin D.Y."/>
            <person name="Yakimov M."/>
            <person name="Messina E."/>
            <person name="Merkel A.Y."/>
            <person name="Bale N.J."/>
            <person name="Sinninghe Damste J.S."/>
        </authorList>
    </citation>
    <scope>NUCLEOTIDE SEQUENCE</scope>
    <source>
        <strain evidence="3">AArc-Mg</strain>
        <strain evidence="2">AArc1</strain>
    </source>
</reference>
<keyword evidence="4" id="KW-1185">Reference proteome</keyword>
<dbReference type="EMBL" id="CP024047">
    <property type="protein sequence ID" value="AXR76890.1"/>
    <property type="molecule type" value="Genomic_DNA"/>
</dbReference>
<evidence type="ECO:0000256" key="1">
    <source>
        <dbReference type="SAM" id="MobiDB-lite"/>
    </source>
</evidence>
<dbReference type="AlphaFoldDB" id="A0A346PM11"/>
<dbReference type="KEGG" id="nan:AArc1_0546"/>
<sequence length="308" mass="33355">MDRRQFLATGATVAATVAGGCVGCATVPTLSLSMEETADEVVADRLTTSLESDTDAHRIALEAAEAGANETATGTGIDEPFPTDQPYVHDGSVYVAAATVTDETPGRSFQYTINPVDEGESVDPEDEIRSTELPEVDREAFADRGWDDDDPVLGYSTSVHYLEADVDDSVLVPEPEYEVIAWPETRGRFEVDGSVEAPLRTYEYTAKAVADSVAAYGREVRDLVAFDLGPLEEDAAAVVDEAIADPPYVVPTGEELSEPEHRVVEQFEGEERIRRPGDPSRGGSGVGGEYLLEYEDALYWTEIYGSRD</sequence>
<evidence type="ECO:0000313" key="4">
    <source>
        <dbReference type="Proteomes" id="UP000258613"/>
    </source>
</evidence>
<dbReference type="EMBL" id="CP027033">
    <property type="protein sequence ID" value="AXR80556.1"/>
    <property type="molecule type" value="Genomic_DNA"/>
</dbReference>
<proteinExistence type="predicted"/>
<organism evidence="3 4">
    <name type="scientific">Natrarchaeobaculum sulfurireducens</name>
    <dbReference type="NCBI Taxonomy" id="2044521"/>
    <lineage>
        <taxon>Archaea</taxon>
        <taxon>Methanobacteriati</taxon>
        <taxon>Methanobacteriota</taxon>
        <taxon>Stenosarchaea group</taxon>
        <taxon>Halobacteria</taxon>
        <taxon>Halobacteriales</taxon>
        <taxon>Natrialbaceae</taxon>
        <taxon>Natrarchaeobaculum</taxon>
    </lineage>
</organism>